<dbReference type="InterPro" id="IPR011701">
    <property type="entry name" value="MFS"/>
</dbReference>
<reference evidence="9 10" key="1">
    <citation type="submission" date="2019-03" db="EMBL/GenBank/DDBJ databases">
        <title>Genomic Encyclopedia of Type Strains, Phase IV (KMG-IV): sequencing the most valuable type-strain genomes for metagenomic binning, comparative biology and taxonomic classification.</title>
        <authorList>
            <person name="Goeker M."/>
        </authorList>
    </citation>
    <scope>NUCLEOTIDE SEQUENCE [LARGE SCALE GENOMIC DNA]</scope>
    <source>
        <strain evidence="9 10">DSM 17974</strain>
    </source>
</reference>
<keyword evidence="5 7" id="KW-1133">Transmembrane helix</keyword>
<dbReference type="AlphaFoldDB" id="A0A4R8LMA4"/>
<dbReference type="EMBL" id="SORF01000008">
    <property type="protein sequence ID" value="TDY45296.1"/>
    <property type="molecule type" value="Genomic_DNA"/>
</dbReference>
<feature type="transmembrane region" description="Helical" evidence="7">
    <location>
        <begin position="20"/>
        <end position="43"/>
    </location>
</feature>
<dbReference type="PANTHER" id="PTHR43124:SF3">
    <property type="entry name" value="CHLORAMPHENICOL EFFLUX PUMP RV0191"/>
    <property type="match status" value="1"/>
</dbReference>
<dbReference type="GO" id="GO:0005886">
    <property type="term" value="C:plasma membrane"/>
    <property type="evidence" value="ECO:0007669"/>
    <property type="project" value="UniProtKB-SubCell"/>
</dbReference>
<keyword evidence="3" id="KW-1003">Cell membrane</keyword>
<feature type="transmembrane region" description="Helical" evidence="7">
    <location>
        <begin position="86"/>
        <end position="104"/>
    </location>
</feature>
<evidence type="ECO:0000259" key="8">
    <source>
        <dbReference type="PROSITE" id="PS50850"/>
    </source>
</evidence>
<evidence type="ECO:0000313" key="9">
    <source>
        <dbReference type="EMBL" id="TDY45296.1"/>
    </source>
</evidence>
<feature type="transmembrane region" description="Helical" evidence="7">
    <location>
        <begin position="294"/>
        <end position="312"/>
    </location>
</feature>
<dbReference type="PANTHER" id="PTHR43124">
    <property type="entry name" value="PURINE EFFLUX PUMP PBUE"/>
    <property type="match status" value="1"/>
</dbReference>
<protein>
    <submittedName>
        <fullName evidence="9">Sugar phosphate permease</fullName>
    </submittedName>
</protein>
<feature type="transmembrane region" description="Helical" evidence="7">
    <location>
        <begin position="228"/>
        <end position="252"/>
    </location>
</feature>
<evidence type="ECO:0000256" key="6">
    <source>
        <dbReference type="ARBA" id="ARBA00023136"/>
    </source>
</evidence>
<dbReference type="InterPro" id="IPR050189">
    <property type="entry name" value="MFS_Efflux_Transporters"/>
</dbReference>
<dbReference type="SUPFAM" id="SSF103473">
    <property type="entry name" value="MFS general substrate transporter"/>
    <property type="match status" value="1"/>
</dbReference>
<feature type="domain" description="Major facilitator superfamily (MFS) profile" evidence="8">
    <location>
        <begin position="19"/>
        <end position="408"/>
    </location>
</feature>
<accession>A0A4R8LMA4</accession>
<organism evidence="9 10">
    <name type="scientific">Alicyclobacillus sacchari</name>
    <dbReference type="NCBI Taxonomy" id="392010"/>
    <lineage>
        <taxon>Bacteria</taxon>
        <taxon>Bacillati</taxon>
        <taxon>Bacillota</taxon>
        <taxon>Bacilli</taxon>
        <taxon>Bacillales</taxon>
        <taxon>Alicyclobacillaceae</taxon>
        <taxon>Alicyclobacillus</taxon>
    </lineage>
</organism>
<keyword evidence="6 7" id="KW-0472">Membrane</keyword>
<feature type="transmembrane region" description="Helical" evidence="7">
    <location>
        <begin position="352"/>
        <end position="372"/>
    </location>
</feature>
<feature type="transmembrane region" description="Helical" evidence="7">
    <location>
        <begin position="147"/>
        <end position="169"/>
    </location>
</feature>
<dbReference type="Proteomes" id="UP000294581">
    <property type="component" value="Unassembled WGS sequence"/>
</dbReference>
<evidence type="ECO:0000256" key="1">
    <source>
        <dbReference type="ARBA" id="ARBA00004651"/>
    </source>
</evidence>
<gene>
    <name evidence="9" type="ORF">C7445_108120</name>
</gene>
<evidence type="ECO:0000256" key="7">
    <source>
        <dbReference type="SAM" id="Phobius"/>
    </source>
</evidence>
<dbReference type="Pfam" id="PF07690">
    <property type="entry name" value="MFS_1"/>
    <property type="match status" value="1"/>
</dbReference>
<dbReference type="Gene3D" id="1.20.1250.20">
    <property type="entry name" value="MFS general substrate transporter like domains"/>
    <property type="match status" value="2"/>
</dbReference>
<feature type="transmembrane region" description="Helical" evidence="7">
    <location>
        <begin position="318"/>
        <end position="340"/>
    </location>
</feature>
<proteinExistence type="predicted"/>
<dbReference type="PROSITE" id="PS50850">
    <property type="entry name" value="MFS"/>
    <property type="match status" value="1"/>
</dbReference>
<sequence length="423" mass="46284">MFNVEDGSKKSFFRYENGVVLMMFFTFGFVFMERLSVVYLFPFLGPDLKFNNAELGLIVSVLAICWSLSGFVFGTISDFIGSRKHVLLPITLAFSLFSFLSGIAKSFGAMLSIRALMGVSEGPVLPIAQASVIADSSEQRRGFNMGFVQSSLGLIGSTIGPLVLTYVATKYSWHAGFYIAGIPGLIMFFILLFWMKDPNKRMSKEQLAKHEHRLRREDYPVIFRTRNIWITMAIAALMMTWLFAFTTFAPTFLVEYDKYTGPEMGIITAAMGLGTFFWGFMGPYISDKWGRKPTLVLFSFVAVLSPVCLALIHGSVLVMSIIGFLTCAGQACFPLFMVVVPGESLSPKYVGTAVGLVQMVGELIGGTAIPSIAGVAADHYGLQAPLWIAAAGAAVSGFIAFTLKETAPIRLRSARDTSQPMSV</sequence>
<feature type="transmembrane region" description="Helical" evidence="7">
    <location>
        <begin position="175"/>
        <end position="194"/>
    </location>
</feature>
<evidence type="ECO:0000313" key="10">
    <source>
        <dbReference type="Proteomes" id="UP000294581"/>
    </source>
</evidence>
<evidence type="ECO:0000256" key="5">
    <source>
        <dbReference type="ARBA" id="ARBA00022989"/>
    </source>
</evidence>
<dbReference type="InterPro" id="IPR020846">
    <property type="entry name" value="MFS_dom"/>
</dbReference>
<comment type="caution">
    <text evidence="9">The sequence shown here is derived from an EMBL/GenBank/DDBJ whole genome shotgun (WGS) entry which is preliminary data.</text>
</comment>
<keyword evidence="2" id="KW-0813">Transport</keyword>
<comment type="subcellular location">
    <subcellularLocation>
        <location evidence="1">Cell membrane</location>
        <topology evidence="1">Multi-pass membrane protein</topology>
    </subcellularLocation>
</comment>
<feature type="transmembrane region" description="Helical" evidence="7">
    <location>
        <begin position="55"/>
        <end position="74"/>
    </location>
</feature>
<keyword evidence="4 7" id="KW-0812">Transmembrane</keyword>
<name>A0A4R8LMA4_9BACL</name>
<dbReference type="RefSeq" id="WP_243835104.1">
    <property type="nucleotide sequence ID" value="NZ_SORF01000008.1"/>
</dbReference>
<evidence type="ECO:0000256" key="4">
    <source>
        <dbReference type="ARBA" id="ARBA00022692"/>
    </source>
</evidence>
<dbReference type="InterPro" id="IPR036259">
    <property type="entry name" value="MFS_trans_sf"/>
</dbReference>
<feature type="transmembrane region" description="Helical" evidence="7">
    <location>
        <begin position="384"/>
        <end position="403"/>
    </location>
</feature>
<evidence type="ECO:0000256" key="3">
    <source>
        <dbReference type="ARBA" id="ARBA00022475"/>
    </source>
</evidence>
<feature type="transmembrane region" description="Helical" evidence="7">
    <location>
        <begin position="264"/>
        <end position="282"/>
    </location>
</feature>
<evidence type="ECO:0000256" key="2">
    <source>
        <dbReference type="ARBA" id="ARBA00022448"/>
    </source>
</evidence>
<keyword evidence="10" id="KW-1185">Reference proteome</keyword>
<dbReference type="GO" id="GO:0022857">
    <property type="term" value="F:transmembrane transporter activity"/>
    <property type="evidence" value="ECO:0007669"/>
    <property type="project" value="InterPro"/>
</dbReference>